<sequence>MNDAVSENHIQALKFIIPIFEEHNITYRITGGLAGNLYGSHWELHDIDIEVARKDIELVAELFKEYIAIDLMRIVDDEFDLFMMTLVIHGVDVEINQAEEAFIYHHDTPVKLDDDLSVFNTFYYEGLRLKVKPLKQIIEYKELLGRHQDVIDLITLTS</sequence>
<comment type="caution">
    <text evidence="1">The sequence shown here is derived from an EMBL/GenBank/DDBJ whole genome shotgun (WGS) entry which is preliminary data.</text>
</comment>
<dbReference type="EMBL" id="RSCL01000002">
    <property type="protein sequence ID" value="RUT09183.1"/>
    <property type="molecule type" value="Genomic_DNA"/>
</dbReference>
<dbReference type="Pfam" id="PF10706">
    <property type="entry name" value="Aminoglyc_resit"/>
    <property type="match status" value="1"/>
</dbReference>
<reference evidence="1" key="2">
    <citation type="journal article" date="2019" name="Genome Biol. Evol.">
        <title>Day and night: Metabolic profiles and evolutionary relationships of six axenic non-marine cyanobacteria.</title>
        <authorList>
            <person name="Will S.E."/>
            <person name="Henke P."/>
            <person name="Boedeker C."/>
            <person name="Huang S."/>
            <person name="Brinkmann H."/>
            <person name="Rohde M."/>
            <person name="Jarek M."/>
            <person name="Friedl T."/>
            <person name="Seufert S."/>
            <person name="Schumacher M."/>
            <person name="Overmann J."/>
            <person name="Neumann-Schaal M."/>
            <person name="Petersen J."/>
        </authorList>
    </citation>
    <scope>NUCLEOTIDE SEQUENCE [LARGE SCALE GENOMIC DNA]</scope>
    <source>
        <strain evidence="1">PCC 7102</strain>
    </source>
</reference>
<dbReference type="RefSeq" id="WP_127079858.1">
    <property type="nucleotide sequence ID" value="NZ_RSCL01000002.1"/>
</dbReference>
<accession>A0A433VSS9</accession>
<proteinExistence type="predicted"/>
<dbReference type="InterPro" id="IPR043519">
    <property type="entry name" value="NT_sf"/>
</dbReference>
<dbReference type="AlphaFoldDB" id="A0A433VSS9"/>
<dbReference type="OrthoDB" id="6364916at2"/>
<reference evidence="1" key="1">
    <citation type="submission" date="2018-12" db="EMBL/GenBank/DDBJ databases">
        <authorList>
            <person name="Will S."/>
            <person name="Neumann-Schaal M."/>
            <person name="Henke P."/>
        </authorList>
    </citation>
    <scope>NUCLEOTIDE SEQUENCE</scope>
    <source>
        <strain evidence="1">PCC 7102</strain>
    </source>
</reference>
<evidence type="ECO:0008006" key="3">
    <source>
        <dbReference type="Google" id="ProtNLM"/>
    </source>
</evidence>
<keyword evidence="2" id="KW-1185">Reference proteome</keyword>
<evidence type="ECO:0000313" key="2">
    <source>
        <dbReference type="Proteomes" id="UP000271624"/>
    </source>
</evidence>
<protein>
    <recommendedName>
        <fullName evidence="3">Aminoglycoside nucleotidyltransferase</fullName>
    </recommendedName>
</protein>
<dbReference type="SUPFAM" id="SSF81301">
    <property type="entry name" value="Nucleotidyltransferase"/>
    <property type="match status" value="1"/>
</dbReference>
<gene>
    <name evidence="1" type="ORF">DSM106972_012360</name>
</gene>
<dbReference type="Proteomes" id="UP000271624">
    <property type="component" value="Unassembled WGS sequence"/>
</dbReference>
<evidence type="ECO:0000313" key="1">
    <source>
        <dbReference type="EMBL" id="RUT09183.1"/>
    </source>
</evidence>
<organism evidence="1 2">
    <name type="scientific">Dulcicalothrix desertica PCC 7102</name>
    <dbReference type="NCBI Taxonomy" id="232991"/>
    <lineage>
        <taxon>Bacteria</taxon>
        <taxon>Bacillati</taxon>
        <taxon>Cyanobacteriota</taxon>
        <taxon>Cyanophyceae</taxon>
        <taxon>Nostocales</taxon>
        <taxon>Calotrichaceae</taxon>
        <taxon>Dulcicalothrix</taxon>
    </lineage>
</organism>
<dbReference type="Gene3D" id="3.30.460.40">
    <property type="match status" value="1"/>
</dbReference>
<dbReference type="InterPro" id="IPR019646">
    <property type="entry name" value="Aminoglyc_AdlTrfase"/>
</dbReference>
<name>A0A433VSS9_9CYAN</name>